<dbReference type="EMBL" id="JBBJBU010000005">
    <property type="protein sequence ID" value="KAK7205311.1"/>
    <property type="molecule type" value="Genomic_DNA"/>
</dbReference>
<evidence type="ECO:0000256" key="2">
    <source>
        <dbReference type="SAM" id="MobiDB-lite"/>
    </source>
</evidence>
<feature type="compositionally biased region" description="Basic residues" evidence="2">
    <location>
        <begin position="558"/>
        <end position="576"/>
    </location>
</feature>
<evidence type="ECO:0000256" key="1">
    <source>
        <dbReference type="ARBA" id="ARBA00005352"/>
    </source>
</evidence>
<dbReference type="Proteomes" id="UP001498771">
    <property type="component" value="Unassembled WGS sequence"/>
</dbReference>
<accession>A0ABR1F643</accession>
<dbReference type="InterPro" id="IPR013176">
    <property type="entry name" value="Ccz1"/>
</dbReference>
<keyword evidence="5" id="KW-1185">Reference proteome</keyword>
<evidence type="ECO:0000313" key="5">
    <source>
        <dbReference type="Proteomes" id="UP001498771"/>
    </source>
</evidence>
<feature type="region of interest" description="Disordered" evidence="2">
    <location>
        <begin position="558"/>
        <end position="595"/>
    </location>
</feature>
<comment type="caution">
    <text evidence="4">The sequence shown here is derived from an EMBL/GenBank/DDBJ whole genome shotgun (WGS) entry which is preliminary data.</text>
</comment>
<evidence type="ECO:0000313" key="4">
    <source>
        <dbReference type="EMBL" id="KAK7205311.1"/>
    </source>
</evidence>
<feature type="compositionally biased region" description="Polar residues" evidence="2">
    <location>
        <begin position="168"/>
        <end position="178"/>
    </location>
</feature>
<dbReference type="RefSeq" id="XP_064768344.1">
    <property type="nucleotide sequence ID" value="XM_064912508.1"/>
</dbReference>
<feature type="domain" description="CCZ1/INTU/HSP4 first Longin" evidence="3">
    <location>
        <begin position="10"/>
        <end position="106"/>
    </location>
</feature>
<feature type="region of interest" description="Disordered" evidence="2">
    <location>
        <begin position="656"/>
        <end position="685"/>
    </location>
</feature>
<protein>
    <recommendedName>
        <fullName evidence="3">CCZ1/INTU/HSP4 first Longin domain-containing protein</fullName>
    </recommendedName>
</protein>
<dbReference type="InterPro" id="IPR043987">
    <property type="entry name" value="CCZ1/INTU/HSP4_longin_1"/>
</dbReference>
<organism evidence="4 5">
    <name type="scientific">Myxozyma melibiosi</name>
    <dbReference type="NCBI Taxonomy" id="54550"/>
    <lineage>
        <taxon>Eukaryota</taxon>
        <taxon>Fungi</taxon>
        <taxon>Dikarya</taxon>
        <taxon>Ascomycota</taxon>
        <taxon>Saccharomycotina</taxon>
        <taxon>Lipomycetes</taxon>
        <taxon>Lipomycetales</taxon>
        <taxon>Lipomycetaceae</taxon>
        <taxon>Myxozyma</taxon>
    </lineage>
</organism>
<comment type="similarity">
    <text evidence="1">Belongs to the CCZ1 family.</text>
</comment>
<feature type="region of interest" description="Disordered" evidence="2">
    <location>
        <begin position="110"/>
        <end position="189"/>
    </location>
</feature>
<reference evidence="4 5" key="1">
    <citation type="submission" date="2024-03" db="EMBL/GenBank/DDBJ databases">
        <title>Genome-scale model development and genomic sequencing of the oleaginous clade Lipomyces.</title>
        <authorList>
            <consortium name="Lawrence Berkeley National Laboratory"/>
            <person name="Czajka J.J."/>
            <person name="Han Y."/>
            <person name="Kim J."/>
            <person name="Mondo S.J."/>
            <person name="Hofstad B.A."/>
            <person name="Robles A."/>
            <person name="Haridas S."/>
            <person name="Riley R."/>
            <person name="LaButti K."/>
            <person name="Pangilinan J."/>
            <person name="Andreopoulos W."/>
            <person name="Lipzen A."/>
            <person name="Yan J."/>
            <person name="Wang M."/>
            <person name="Ng V."/>
            <person name="Grigoriev I.V."/>
            <person name="Spatafora J.W."/>
            <person name="Magnuson J.K."/>
            <person name="Baker S.E."/>
            <person name="Pomraning K.R."/>
        </authorList>
    </citation>
    <scope>NUCLEOTIDE SEQUENCE [LARGE SCALE GENOMIC DNA]</scope>
    <source>
        <strain evidence="4 5">Phaff 52-87</strain>
    </source>
</reference>
<dbReference type="PANTHER" id="PTHR13056">
    <property type="entry name" value="VACUOLAR FUSION PROTEIN CCZ1 HOMOLOG-RELATED"/>
    <property type="match status" value="1"/>
</dbReference>
<dbReference type="GeneID" id="90038020"/>
<feature type="compositionally biased region" description="Acidic residues" evidence="2">
    <location>
        <begin position="657"/>
        <end position="674"/>
    </location>
</feature>
<feature type="compositionally biased region" description="Basic and acidic residues" evidence="2">
    <location>
        <begin position="232"/>
        <end position="270"/>
    </location>
</feature>
<feature type="compositionally biased region" description="Low complexity" evidence="2">
    <location>
        <begin position="110"/>
        <end position="154"/>
    </location>
</feature>
<sequence length="866" mass="94726">MTTIVTPPSLSYFCIFNPTFCYSDETLFDQIFFYASRAEAVSADEQLRKVGLIQGILSFASDFSNRKPVEIIDTRKTRTVVVEIEPNWWMALCVNFTRIQSPVSQSSSAAAASKSNGSNGTNNSSSRNGSASNSNNTSTSASSKTKNSIKTTGKIVGGEVNSPAGDSPASQSRVSALSSFRRKKKVEMRTDYSRKEVPGCNVLHSQLIRGYNQWKMLNGRYPASYVRDEAKEKAMKDKRRMADERRRREDEALDRGESEEAAESRDKFDEQLQQQLQAADDAAEQALDELAEFRMNLRKFWSWWLHKWELYTFSSATWGGTLNNSFLAHGLTLGSVPTLSFSFMDYAVGIKMGGPGRISDLTAEAIKAIVKREERNGMVDLVITRMSTFSVVAPGGSLLKSSATSGPQMLNGDQASINGDAESLYSRGDDAASIMSSRSRRSRFFDRRTESLAGQSEYTATSEYSDNDAVAAATLIDEQYALEEEMRNGCVFQGAGYISRTSIAEYSRWIIDNHIFPSPAAVEGVRWSLYSNVEDPLWPFSALLFSFRYGYKRPVPPKIKKKSSKKSKKDGSKKRGSVASIESAAAKAGSTGNSNNSAAAKHLLDSSLGLLSKVTSASTASTTIATVQEKMPPHEIRDDLSDAKFLVGLQGGLDMDAMFDDEDEDEDEDEDGEDGEGRGGRRAPPEITMREVYMLRKRKKNREVKAQLALPAPPPPPSSEMVKEEVEEDPVVTPVSPGKADADGDGDTTIGADASVATIVVADQEAQAESKSTLAPPSTLADSVSTLASTTSTIATTQPSSSSSSMQQKHERLMLVIYKRAPFVFSAFFDPEKGKQALANPAYYRGLHLRLGTLVEPIFEDLENGG</sequence>
<evidence type="ECO:0000259" key="3">
    <source>
        <dbReference type="Pfam" id="PF19031"/>
    </source>
</evidence>
<dbReference type="PANTHER" id="PTHR13056:SF0">
    <property type="entry name" value="VACUOLAR FUSION PROTEIN CCZ1 HOMOLOG-RELATED"/>
    <property type="match status" value="1"/>
</dbReference>
<dbReference type="Pfam" id="PF19031">
    <property type="entry name" value="Intu_longin_1"/>
    <property type="match status" value="1"/>
</dbReference>
<name>A0ABR1F643_9ASCO</name>
<gene>
    <name evidence="4" type="ORF">BZA70DRAFT_277828</name>
</gene>
<proteinExistence type="inferred from homology"/>
<feature type="region of interest" description="Disordered" evidence="2">
    <location>
        <begin position="232"/>
        <end position="275"/>
    </location>
</feature>
<feature type="region of interest" description="Disordered" evidence="2">
    <location>
        <begin position="702"/>
        <end position="747"/>
    </location>
</feature>